<protein>
    <recommendedName>
        <fullName evidence="3">SUKH-4 immunity protein</fullName>
    </recommendedName>
</protein>
<accession>A0A559IW82</accession>
<sequence length="169" mass="20115">MEYDVREIRNYYDAKIREYDFNKLVGIGISPNNAEFMVSVGVPEEYDEFVFYSIVDFQKLLIGGKPFIKIGHFTSSLYGLYVNEDGDEFFTSSSYHEPQVYMLNKNLETFFLFYLIRHEVSTKMRKQGEYTSYNYARELSRLYEQIDPEAMKDVEGYWSHFIEDYETGL</sequence>
<dbReference type="AlphaFoldDB" id="A0A559IW82"/>
<dbReference type="EMBL" id="VNJK01000001">
    <property type="protein sequence ID" value="TVX91890.1"/>
    <property type="molecule type" value="Genomic_DNA"/>
</dbReference>
<name>A0A559IW82_9BACL</name>
<organism evidence="1 2">
    <name type="scientific">Paenibacillus agilis</name>
    <dbReference type="NCBI Taxonomy" id="3020863"/>
    <lineage>
        <taxon>Bacteria</taxon>
        <taxon>Bacillati</taxon>
        <taxon>Bacillota</taxon>
        <taxon>Bacilli</taxon>
        <taxon>Bacillales</taxon>
        <taxon>Paenibacillaceae</taxon>
        <taxon>Paenibacillus</taxon>
    </lineage>
</organism>
<comment type="caution">
    <text evidence="1">The sequence shown here is derived from an EMBL/GenBank/DDBJ whole genome shotgun (WGS) entry which is preliminary data.</text>
</comment>
<dbReference type="OrthoDB" id="2596542at2"/>
<keyword evidence="2" id="KW-1185">Reference proteome</keyword>
<gene>
    <name evidence="1" type="ORF">FPZ44_01725</name>
</gene>
<evidence type="ECO:0008006" key="3">
    <source>
        <dbReference type="Google" id="ProtNLM"/>
    </source>
</evidence>
<dbReference type="Proteomes" id="UP000318102">
    <property type="component" value="Unassembled WGS sequence"/>
</dbReference>
<proteinExistence type="predicted"/>
<reference evidence="1 2" key="1">
    <citation type="submission" date="2019-07" db="EMBL/GenBank/DDBJ databases">
        <authorList>
            <person name="Kim J."/>
        </authorList>
    </citation>
    <scope>NUCLEOTIDE SEQUENCE [LARGE SCALE GENOMIC DNA]</scope>
    <source>
        <strain evidence="1 2">N4</strain>
    </source>
</reference>
<dbReference type="RefSeq" id="WP_144986824.1">
    <property type="nucleotide sequence ID" value="NZ_VNJK01000001.1"/>
</dbReference>
<evidence type="ECO:0000313" key="2">
    <source>
        <dbReference type="Proteomes" id="UP000318102"/>
    </source>
</evidence>
<evidence type="ECO:0000313" key="1">
    <source>
        <dbReference type="EMBL" id="TVX91890.1"/>
    </source>
</evidence>